<dbReference type="eggNOG" id="COG5662">
    <property type="taxonomic scope" value="Bacteria"/>
</dbReference>
<dbReference type="HOGENOM" id="CLU_093129_0_0_6"/>
<accession>D8MPY4</accession>
<proteinExistence type="predicted"/>
<dbReference type="GeneID" id="90511381"/>
<keyword evidence="2" id="KW-1185">Reference proteome</keyword>
<keyword evidence="1" id="KW-0472">Membrane</keyword>
<dbReference type="EMBL" id="FP236843">
    <property type="protein sequence ID" value="CAX58891.1"/>
    <property type="molecule type" value="Genomic_DNA"/>
</dbReference>
<evidence type="ECO:0000313" key="1">
    <source>
        <dbReference type="EMBL" id="CAX58891.1"/>
    </source>
</evidence>
<dbReference type="STRING" id="634500.EbC_13600"/>
<organism evidence="2">
    <name type="scientific">Erwinia billingiae (strain Eb661)</name>
    <dbReference type="NCBI Taxonomy" id="634500"/>
    <lineage>
        <taxon>Bacteria</taxon>
        <taxon>Pseudomonadati</taxon>
        <taxon>Pseudomonadota</taxon>
        <taxon>Gammaproteobacteria</taxon>
        <taxon>Enterobacterales</taxon>
        <taxon>Erwiniaceae</taxon>
        <taxon>Erwinia</taxon>
    </lineage>
</organism>
<sequence length="259" mass="28136">MTQWQNGAPISDEVLVAWLDKQLTVQQHQQVEKMLSDDPELAERLAELDRASVDFSAAFAPLLQEAPKDRLQQKLSAALAQPQTPPSAGISRRTLIAATVSALALGVVGGMKGRRLFDNDDGWRDTVAQYMALYTHQTFEGVSPSDSAMQQQIASVSGHLGLSLSASALTLPGSAFKGARMLNYDDQAIAQIVWDDPNSGPLALCITGAVHPTDRGFAEEQRRGMNVVYWQQQQHSFMLIGHKPVSELRRVASSLSAAV</sequence>
<dbReference type="AlphaFoldDB" id="D8MPY4"/>
<name>D8MPY4_ERWBE</name>
<gene>
    <name evidence="1" type="ordered locus">EbC_13600</name>
</gene>
<dbReference type="RefSeq" id="WP_013201385.1">
    <property type="nucleotide sequence ID" value="NC_014306.1"/>
</dbReference>
<reference evidence="1 2" key="1">
    <citation type="journal article" date="2010" name="BMC Genomics">
        <title>Genome comparison of the epiphytic bacteria Erwinia billingiae and E. tasmaniensis with the pear pathogen E. pyrifoliae.</title>
        <authorList>
            <person name="Kube M."/>
            <person name="Migdoll A.M."/>
            <person name="Gehring I."/>
            <person name="Heitmann K."/>
            <person name="Mayer Y."/>
            <person name="Kuhl H."/>
            <person name="Knaust F."/>
            <person name="Geider K."/>
            <person name="Reinhardt R."/>
        </authorList>
    </citation>
    <scope>NUCLEOTIDE SEQUENCE [LARGE SCALE GENOMIC DNA]</scope>
    <source>
        <strain evidence="1 2">Eb661</strain>
    </source>
</reference>
<evidence type="ECO:0000313" key="2">
    <source>
        <dbReference type="Proteomes" id="UP000008793"/>
    </source>
</evidence>
<keyword evidence="1" id="KW-0812">Transmembrane</keyword>
<dbReference type="Proteomes" id="UP000008793">
    <property type="component" value="Chromosome"/>
</dbReference>
<protein>
    <submittedName>
        <fullName evidence="1">Putative transmembrane anti-sigma factor</fullName>
    </submittedName>
</protein>
<dbReference type="KEGG" id="ebi:EbC_13600"/>